<feature type="signal peptide" evidence="1">
    <location>
        <begin position="1"/>
        <end position="18"/>
    </location>
</feature>
<proteinExistence type="predicted"/>
<accession>A0A3E1NX11</accession>
<evidence type="ECO:0000313" key="3">
    <source>
        <dbReference type="Proteomes" id="UP000261174"/>
    </source>
</evidence>
<dbReference type="Pfam" id="PF07285">
    <property type="entry name" value="DUF1444"/>
    <property type="match status" value="1"/>
</dbReference>
<dbReference type="PROSITE" id="PS51257">
    <property type="entry name" value="PROKAR_LIPOPROTEIN"/>
    <property type="match status" value="1"/>
</dbReference>
<dbReference type="AlphaFoldDB" id="A0A3E1NX11"/>
<dbReference type="EMBL" id="QTJV01000009">
    <property type="protein sequence ID" value="RFM32463.1"/>
    <property type="molecule type" value="Genomic_DNA"/>
</dbReference>
<dbReference type="RefSeq" id="WP_116855656.1">
    <property type="nucleotide sequence ID" value="NZ_QTJV01000009.1"/>
</dbReference>
<gene>
    <name evidence="2" type="ORF">DXN04_22525</name>
</gene>
<reference evidence="2 3" key="1">
    <citation type="submission" date="2018-08" db="EMBL/GenBank/DDBJ databases">
        <title>Chitinophaga sp. K20C18050901, a novel bacterium isolated from forest soil.</title>
        <authorList>
            <person name="Wang C."/>
        </authorList>
    </citation>
    <scope>NUCLEOTIDE SEQUENCE [LARGE SCALE GENOMIC DNA]</scope>
    <source>
        <strain evidence="2 3">K20C18050901</strain>
    </source>
</reference>
<name>A0A3E1NX11_9BACT</name>
<protein>
    <submittedName>
        <fullName evidence="2">DUF1444 family protein</fullName>
    </submittedName>
</protein>
<feature type="chain" id="PRO_5017611072" evidence="1">
    <location>
        <begin position="19"/>
        <end position="274"/>
    </location>
</feature>
<comment type="caution">
    <text evidence="2">The sequence shown here is derived from an EMBL/GenBank/DDBJ whole genome shotgun (WGS) entry which is preliminary data.</text>
</comment>
<keyword evidence="3" id="KW-1185">Reference proteome</keyword>
<dbReference type="OrthoDB" id="645979at2"/>
<keyword evidence="1" id="KW-0732">Signal</keyword>
<evidence type="ECO:0000313" key="2">
    <source>
        <dbReference type="EMBL" id="RFM32463.1"/>
    </source>
</evidence>
<sequence>MRIIVVLLLAIIFASCNAKNHVLNKDEFAHAYLKALQAKHPKVSFVLNKDLSITSETKEGNYIFYLDNAYRSYQLEPDSLSKVLEQFIAPSTLLYGEKKKMELSSIIPIIKPVDYIDQLKKGHQSIEMATRAYNDQLVIVYAEDLPEGFKYLTKKDFDSIGITADSLHELALANFYRQVPEIEKYSKDGRYMLGAGGNYEASLILLPALWMDDCPVDGDFVVAIPNRDLIFITGSRNKAGLDTLKRYASESYATGNYTVSDHLFRWNGSTFEKY</sequence>
<dbReference type="InterPro" id="IPR010838">
    <property type="entry name" value="DUF1444"/>
</dbReference>
<evidence type="ECO:0000256" key="1">
    <source>
        <dbReference type="SAM" id="SignalP"/>
    </source>
</evidence>
<dbReference type="Proteomes" id="UP000261174">
    <property type="component" value="Unassembled WGS sequence"/>
</dbReference>
<organism evidence="2 3">
    <name type="scientific">Chitinophaga silvisoli</name>
    <dbReference type="NCBI Taxonomy" id="2291814"/>
    <lineage>
        <taxon>Bacteria</taxon>
        <taxon>Pseudomonadati</taxon>
        <taxon>Bacteroidota</taxon>
        <taxon>Chitinophagia</taxon>
        <taxon>Chitinophagales</taxon>
        <taxon>Chitinophagaceae</taxon>
        <taxon>Chitinophaga</taxon>
    </lineage>
</organism>